<reference evidence="1 2" key="1">
    <citation type="submission" date="2019-03" db="EMBL/GenBank/DDBJ databases">
        <title>Genomic Encyclopedia of Type Strains, Phase IV (KMG-IV): sequencing the most valuable type-strain genomes for metagenomic binning, comparative biology and taxonomic classification.</title>
        <authorList>
            <person name="Goeker M."/>
        </authorList>
    </citation>
    <scope>NUCLEOTIDE SEQUENCE [LARGE SCALE GENOMIC DNA]</scope>
    <source>
        <strain evidence="1 2">DSM 100059</strain>
    </source>
</reference>
<name>A0A4R8DV39_9BACT</name>
<keyword evidence="2" id="KW-1185">Reference proteome</keyword>
<dbReference type="EMBL" id="SODV01000001">
    <property type="protein sequence ID" value="TDX02049.1"/>
    <property type="molecule type" value="Genomic_DNA"/>
</dbReference>
<dbReference type="OrthoDB" id="9783680at2"/>
<accession>A0A4R8DV39</accession>
<gene>
    <name evidence="1" type="ORF">EDB95_3097</name>
</gene>
<protein>
    <submittedName>
        <fullName evidence="1">Uncharacterized protein</fullName>
    </submittedName>
</protein>
<dbReference type="RefSeq" id="WP_133994677.1">
    <property type="nucleotide sequence ID" value="NZ_SODV01000001.1"/>
</dbReference>
<evidence type="ECO:0000313" key="1">
    <source>
        <dbReference type="EMBL" id="TDX02049.1"/>
    </source>
</evidence>
<dbReference type="AlphaFoldDB" id="A0A4R8DV39"/>
<comment type="caution">
    <text evidence="1">The sequence shown here is derived from an EMBL/GenBank/DDBJ whole genome shotgun (WGS) entry which is preliminary data.</text>
</comment>
<sequence length="211" mass="23898">MLQNRVDPLGSIITTPARGAWMGNRGLIHDDHRHIERPFRLKAWLICLLQFKDRHREVMTPRRYTELFFLDEATAFSAGHRPCFECRRPDYERFKACWMAGNPGYGFDARTSIASIDAVLHAERIDKRGFKVLHTEPLASLPDGTFILFHEQPFLLSGGRLFPWSPFGYGEAVGLPSVFEVIVLTPASTVNAFRAGYVPQTAPLATWPPTV</sequence>
<organism evidence="1 2">
    <name type="scientific">Dinghuibacter silviterrae</name>
    <dbReference type="NCBI Taxonomy" id="1539049"/>
    <lineage>
        <taxon>Bacteria</taxon>
        <taxon>Pseudomonadati</taxon>
        <taxon>Bacteroidota</taxon>
        <taxon>Chitinophagia</taxon>
        <taxon>Chitinophagales</taxon>
        <taxon>Chitinophagaceae</taxon>
        <taxon>Dinghuibacter</taxon>
    </lineage>
</organism>
<evidence type="ECO:0000313" key="2">
    <source>
        <dbReference type="Proteomes" id="UP000294498"/>
    </source>
</evidence>
<dbReference type="Proteomes" id="UP000294498">
    <property type="component" value="Unassembled WGS sequence"/>
</dbReference>
<proteinExistence type="predicted"/>